<dbReference type="AlphaFoldDB" id="W7J577"/>
<dbReference type="EMBL" id="AYXG01000122">
    <property type="protein sequence ID" value="EWC61254.1"/>
    <property type="molecule type" value="Genomic_DNA"/>
</dbReference>
<sequence>MGGVEVVTSVATRPGWLDLRRSLVAGDGLELSVGSLFEVGQLGKVAAEWAARRLADAAASGGRLTDSPLYRLVEVSVASGVVEGRVEVASFVDYALTMDVLEREVTAGELGLRRALLPDLASVFDVGGRLCVGGVPALCAIARPGGDYVVLVQERSQQVVNVAGRLAVIPKGFHGPLNDVRADVRLVATVLRELEEELFGRGELDSTIGGVRAAAPMHPDRLSAPMRWLMEAPERLRVECTGFGLNLVSGNYEFAGLAVVEDEQFWEEFGGSIEANWESAGLMLYSTRDADSIKALIADDRWSNEGLFALLLGVRRLREIGGDRVELPAVEWAVG</sequence>
<keyword evidence="2" id="KW-1185">Reference proteome</keyword>
<dbReference type="eggNOG" id="COG0494">
    <property type="taxonomic scope" value="Bacteria"/>
</dbReference>
<gene>
    <name evidence="1" type="ORF">UO65_3441</name>
</gene>
<organism evidence="1 2">
    <name type="scientific">Actinokineospora spheciospongiae</name>
    <dbReference type="NCBI Taxonomy" id="909613"/>
    <lineage>
        <taxon>Bacteria</taxon>
        <taxon>Bacillati</taxon>
        <taxon>Actinomycetota</taxon>
        <taxon>Actinomycetes</taxon>
        <taxon>Pseudonocardiales</taxon>
        <taxon>Pseudonocardiaceae</taxon>
        <taxon>Actinokineospora</taxon>
    </lineage>
</organism>
<dbReference type="PATRIC" id="fig|909613.9.peg.3441"/>
<dbReference type="Proteomes" id="UP000019277">
    <property type="component" value="Unassembled WGS sequence"/>
</dbReference>
<evidence type="ECO:0000313" key="1">
    <source>
        <dbReference type="EMBL" id="EWC61254.1"/>
    </source>
</evidence>
<name>W7J577_9PSEU</name>
<comment type="caution">
    <text evidence="1">The sequence shown here is derived from an EMBL/GenBank/DDBJ whole genome shotgun (WGS) entry which is preliminary data.</text>
</comment>
<accession>W7J577</accession>
<proteinExistence type="predicted"/>
<reference evidence="1 2" key="1">
    <citation type="journal article" date="2014" name="Genome Announc.">
        <title>Draft Genome Sequence of the Antitrypanosomally Active Sponge-Associated Bacterium Actinokineospora sp. Strain EG49.</title>
        <authorList>
            <person name="Harjes J."/>
            <person name="Ryu T."/>
            <person name="Abdelmohsen U.R."/>
            <person name="Moitinho-Silva L."/>
            <person name="Horn H."/>
            <person name="Ravasi T."/>
            <person name="Hentschel U."/>
        </authorList>
    </citation>
    <scope>NUCLEOTIDE SEQUENCE [LARGE SCALE GENOMIC DNA]</scope>
    <source>
        <strain evidence="1 2">EG49</strain>
    </source>
</reference>
<protein>
    <submittedName>
        <fullName evidence="1">Uncharacterized protein</fullName>
    </submittedName>
</protein>
<evidence type="ECO:0000313" key="2">
    <source>
        <dbReference type="Proteomes" id="UP000019277"/>
    </source>
</evidence>